<keyword evidence="3" id="KW-1185">Reference proteome</keyword>
<organism evidence="2 3">
    <name type="scientific">Polaromonas vacuolata</name>
    <dbReference type="NCBI Taxonomy" id="37448"/>
    <lineage>
        <taxon>Bacteria</taxon>
        <taxon>Pseudomonadati</taxon>
        <taxon>Pseudomonadota</taxon>
        <taxon>Betaproteobacteria</taxon>
        <taxon>Burkholderiales</taxon>
        <taxon>Comamonadaceae</taxon>
        <taxon>Polaromonas</taxon>
    </lineage>
</organism>
<sequence length="137" mass="15241">MSTGALLVLDTNIVLDCFVFSDLAAKPVVQGLQSGEFDWISTQAMRDELARVLGYPQIVPRLSYYKLSANNVLAAFDQYARLVEVAPKAMLNCRDADDQKFIDLAISHKALLLSKDKDVMNMQKRLLAYGVQAQRAS</sequence>
<dbReference type="Pfam" id="PF13470">
    <property type="entry name" value="PIN_3"/>
    <property type="match status" value="1"/>
</dbReference>
<accession>A0A6H2HDQ5</accession>
<feature type="domain" description="PIN" evidence="1">
    <location>
        <begin position="7"/>
        <end position="116"/>
    </location>
</feature>
<evidence type="ECO:0000313" key="2">
    <source>
        <dbReference type="EMBL" id="QJC57923.1"/>
    </source>
</evidence>
<dbReference type="AlphaFoldDB" id="A0A6H2HDQ5"/>
<protein>
    <recommendedName>
        <fullName evidence="1">PIN domain-containing protein</fullName>
    </recommendedName>
</protein>
<dbReference type="InterPro" id="IPR002716">
    <property type="entry name" value="PIN_dom"/>
</dbReference>
<gene>
    <name evidence="2" type="ORF">HC248_03255</name>
</gene>
<dbReference type="KEGG" id="pvac:HC248_03255"/>
<evidence type="ECO:0000259" key="1">
    <source>
        <dbReference type="Pfam" id="PF13470"/>
    </source>
</evidence>
<dbReference type="PANTHER" id="PTHR34610">
    <property type="entry name" value="SSL7007 PROTEIN"/>
    <property type="match status" value="1"/>
</dbReference>
<dbReference type="NCBIfam" id="TIGR00305">
    <property type="entry name" value="putative toxin-antitoxin system toxin component, PIN family"/>
    <property type="match status" value="1"/>
</dbReference>
<name>A0A6H2HDQ5_9BURK</name>
<dbReference type="Proteomes" id="UP000502041">
    <property type="component" value="Chromosome"/>
</dbReference>
<reference evidence="2 3" key="1">
    <citation type="submission" date="2020-04" db="EMBL/GenBank/DDBJ databases">
        <title>Complete genome of a Psychrophilic, Marine, Gas Vacuolate Bacterium Polaromonas vacuolata KCTC 22033T.</title>
        <authorList>
            <person name="Hwang K."/>
            <person name="Kim K.M."/>
        </authorList>
    </citation>
    <scope>NUCLEOTIDE SEQUENCE [LARGE SCALE GENOMIC DNA]</scope>
    <source>
        <strain evidence="2 3">KCTC 22033</strain>
    </source>
</reference>
<dbReference type="SUPFAM" id="SSF88723">
    <property type="entry name" value="PIN domain-like"/>
    <property type="match status" value="1"/>
</dbReference>
<dbReference type="InterPro" id="IPR002850">
    <property type="entry name" value="PIN_toxin-like"/>
</dbReference>
<dbReference type="InterPro" id="IPR029060">
    <property type="entry name" value="PIN-like_dom_sf"/>
</dbReference>
<proteinExistence type="predicted"/>
<dbReference type="RefSeq" id="WP_168923372.1">
    <property type="nucleotide sequence ID" value="NZ_CP051461.1"/>
</dbReference>
<dbReference type="EMBL" id="CP051461">
    <property type="protein sequence ID" value="QJC57923.1"/>
    <property type="molecule type" value="Genomic_DNA"/>
</dbReference>
<dbReference type="PANTHER" id="PTHR34610:SF3">
    <property type="entry name" value="SSL7007 PROTEIN"/>
    <property type="match status" value="1"/>
</dbReference>
<evidence type="ECO:0000313" key="3">
    <source>
        <dbReference type="Proteomes" id="UP000502041"/>
    </source>
</evidence>